<keyword evidence="1" id="KW-0732">Signal</keyword>
<keyword evidence="3" id="KW-1185">Reference proteome</keyword>
<protein>
    <recommendedName>
        <fullName evidence="4">Mannosyltransferase</fullName>
    </recommendedName>
</protein>
<dbReference type="HOGENOM" id="CLU_2161234_0_0_1"/>
<organism evidence="2 3">
    <name type="scientific">Megaselia scalaris</name>
    <name type="common">Humpbacked fly</name>
    <name type="synonym">Phora scalaris</name>
    <dbReference type="NCBI Taxonomy" id="36166"/>
    <lineage>
        <taxon>Eukaryota</taxon>
        <taxon>Metazoa</taxon>
        <taxon>Ecdysozoa</taxon>
        <taxon>Arthropoda</taxon>
        <taxon>Hexapoda</taxon>
        <taxon>Insecta</taxon>
        <taxon>Pterygota</taxon>
        <taxon>Neoptera</taxon>
        <taxon>Endopterygota</taxon>
        <taxon>Diptera</taxon>
        <taxon>Brachycera</taxon>
        <taxon>Muscomorpha</taxon>
        <taxon>Platypezoidea</taxon>
        <taxon>Phoridae</taxon>
        <taxon>Megaseliini</taxon>
        <taxon>Megaselia</taxon>
    </lineage>
</organism>
<accession>T1GTR5</accession>
<evidence type="ECO:0000313" key="3">
    <source>
        <dbReference type="Proteomes" id="UP000015102"/>
    </source>
</evidence>
<feature type="signal peptide" evidence="1">
    <location>
        <begin position="1"/>
        <end position="21"/>
    </location>
</feature>
<evidence type="ECO:0000256" key="1">
    <source>
        <dbReference type="SAM" id="SignalP"/>
    </source>
</evidence>
<dbReference type="EMBL" id="CAQQ02074027">
    <property type="status" value="NOT_ANNOTATED_CDS"/>
    <property type="molecule type" value="Genomic_DNA"/>
</dbReference>
<evidence type="ECO:0008006" key="4">
    <source>
        <dbReference type="Google" id="ProtNLM"/>
    </source>
</evidence>
<dbReference type="EnsemblMetazoa" id="MESCA007106-RA">
    <property type="protein sequence ID" value="MESCA007106-PA"/>
    <property type="gene ID" value="MESCA007106"/>
</dbReference>
<dbReference type="AlphaFoldDB" id="T1GTR5"/>
<reference evidence="3" key="1">
    <citation type="submission" date="2013-02" db="EMBL/GenBank/DDBJ databases">
        <authorList>
            <person name="Hughes D."/>
        </authorList>
    </citation>
    <scope>NUCLEOTIDE SEQUENCE</scope>
    <source>
        <strain>Durham</strain>
        <strain evidence="3">NC isolate 2 -- Noor lab</strain>
    </source>
</reference>
<proteinExistence type="predicted"/>
<reference evidence="2" key="2">
    <citation type="submission" date="2015-06" db="UniProtKB">
        <authorList>
            <consortium name="EnsemblMetazoa"/>
        </authorList>
    </citation>
    <scope>IDENTIFICATION</scope>
</reference>
<dbReference type="Proteomes" id="UP000015102">
    <property type="component" value="Unassembled WGS sequence"/>
</dbReference>
<sequence length="111" mass="12369">MNILSCVLVLVVSALIGAVSGTGSKADFLLTSHVRTQTIFEFNTWQYRAQTFHLSNISSNSRILKILYTAPFVFLSHLAEFNNILGNANWFIAMICSRLHGVLSRGKSQYS</sequence>
<evidence type="ECO:0000313" key="2">
    <source>
        <dbReference type="EnsemblMetazoa" id="MESCA007106-PA"/>
    </source>
</evidence>
<feature type="chain" id="PRO_5004577624" description="Mannosyltransferase" evidence="1">
    <location>
        <begin position="22"/>
        <end position="111"/>
    </location>
</feature>
<name>T1GTR5_MEGSC</name>